<dbReference type="Proteomes" id="UP000530320">
    <property type="component" value="Unassembled WGS sequence"/>
</dbReference>
<proteinExistence type="predicted"/>
<evidence type="ECO:0000256" key="1">
    <source>
        <dbReference type="SAM" id="SignalP"/>
    </source>
</evidence>
<accession>A0A7W4PKM3</accession>
<evidence type="ECO:0000313" key="2">
    <source>
        <dbReference type="EMBL" id="MBB2199764.1"/>
    </source>
</evidence>
<gene>
    <name evidence="2" type="ORF">HLH44_20435</name>
</gene>
<reference evidence="2 3" key="1">
    <citation type="submission" date="2020-04" db="EMBL/GenBank/DDBJ databases">
        <title>Description of novel Gluconacetobacter.</title>
        <authorList>
            <person name="Sombolestani A."/>
        </authorList>
    </citation>
    <scope>NUCLEOTIDE SEQUENCE [LARGE SCALE GENOMIC DNA]</scope>
    <source>
        <strain evidence="2 3">LMG 22058</strain>
    </source>
</reference>
<feature type="chain" id="PRO_5031372179" evidence="1">
    <location>
        <begin position="30"/>
        <end position="223"/>
    </location>
</feature>
<keyword evidence="1" id="KW-0732">Signal</keyword>
<evidence type="ECO:0000313" key="3">
    <source>
        <dbReference type="Proteomes" id="UP000530320"/>
    </source>
</evidence>
<protein>
    <submittedName>
        <fullName evidence="2">DUF4410 domain-containing protein</fullName>
    </submittedName>
</protein>
<dbReference type="RefSeq" id="WP_183010677.1">
    <property type="nucleotide sequence ID" value="NZ_JABEQP010000030.1"/>
</dbReference>
<feature type="signal peptide" evidence="1">
    <location>
        <begin position="1"/>
        <end position="29"/>
    </location>
</feature>
<dbReference type="AlphaFoldDB" id="A0A7W4PKM3"/>
<name>A0A7W4PKM3_9PROT</name>
<sequence>MVVLPGGGSFFRGSAAVGLLLLLASCAGAHVEKPVMAPDTRPVAPVAVTVKISVARTPQTAARIDRTIQVLEAGLAKGLEKANIAAYVATDGDAATHPDGNTLALVVDVSRLDRGNMWARELIGFGTGKSHFQSHVTLYDTRNARRDDLLDFTVKADSGNMPGVAVSAWNPVGLGIHGAAAIAREAASNGHEDADRTARAIIGKMVAYYRTNGWLPPENTQSD</sequence>
<dbReference type="Pfam" id="PF14366">
    <property type="entry name" value="DUF4410"/>
    <property type="match status" value="1"/>
</dbReference>
<dbReference type="EMBL" id="JABEQP010000030">
    <property type="protein sequence ID" value="MBB2199764.1"/>
    <property type="molecule type" value="Genomic_DNA"/>
</dbReference>
<organism evidence="2 3">
    <name type="scientific">Gluconacetobacter dulcium</name>
    <dbReference type="NCBI Taxonomy" id="2729096"/>
    <lineage>
        <taxon>Bacteria</taxon>
        <taxon>Pseudomonadati</taxon>
        <taxon>Pseudomonadota</taxon>
        <taxon>Alphaproteobacteria</taxon>
        <taxon>Acetobacterales</taxon>
        <taxon>Acetobacteraceae</taxon>
        <taxon>Gluconacetobacter</taxon>
    </lineage>
</organism>
<comment type="caution">
    <text evidence="2">The sequence shown here is derived from an EMBL/GenBank/DDBJ whole genome shotgun (WGS) entry which is preliminary data.</text>
</comment>
<dbReference type="InterPro" id="IPR025522">
    <property type="entry name" value="DUF4410"/>
</dbReference>